<proteinExistence type="predicted"/>
<dbReference type="GO" id="GO:0008270">
    <property type="term" value="F:zinc ion binding"/>
    <property type="evidence" value="ECO:0007669"/>
    <property type="project" value="UniProtKB-KW"/>
</dbReference>
<feature type="region of interest" description="Disordered" evidence="2">
    <location>
        <begin position="20"/>
        <end position="55"/>
    </location>
</feature>
<dbReference type="KEGG" id="mbrn:26238653"/>
<keyword evidence="1" id="KW-0862">Zinc</keyword>
<dbReference type="SUPFAM" id="SSF57756">
    <property type="entry name" value="Retrovirus zinc finger-like domains"/>
    <property type="match status" value="1"/>
</dbReference>
<keyword evidence="5" id="KW-1185">Reference proteome</keyword>
<name>A0A7D5Z0P9_9HYPO</name>
<dbReference type="PROSITE" id="PS50158">
    <property type="entry name" value="ZF_CCHC"/>
    <property type="match status" value="1"/>
</dbReference>
<evidence type="ECO:0000256" key="2">
    <source>
        <dbReference type="SAM" id="MobiDB-lite"/>
    </source>
</evidence>
<dbReference type="GeneID" id="26238653"/>
<dbReference type="GO" id="GO:0003676">
    <property type="term" value="F:nucleic acid binding"/>
    <property type="evidence" value="ECO:0007669"/>
    <property type="project" value="InterPro"/>
</dbReference>
<feature type="compositionally biased region" description="Basic residues" evidence="2">
    <location>
        <begin position="187"/>
        <end position="202"/>
    </location>
</feature>
<dbReference type="InterPro" id="IPR001878">
    <property type="entry name" value="Znf_CCHC"/>
</dbReference>
<protein>
    <recommendedName>
        <fullName evidence="3">CCHC-type domain-containing protein</fullName>
    </recommendedName>
</protein>
<evidence type="ECO:0000259" key="3">
    <source>
        <dbReference type="PROSITE" id="PS50158"/>
    </source>
</evidence>
<evidence type="ECO:0000256" key="1">
    <source>
        <dbReference type="PROSITE-ProRule" id="PRU00047"/>
    </source>
</evidence>
<dbReference type="AlphaFoldDB" id="A0A7D5Z0P9"/>
<dbReference type="EMBL" id="CP058932">
    <property type="protein sequence ID" value="QLI63788.1"/>
    <property type="molecule type" value="Genomic_DNA"/>
</dbReference>
<evidence type="ECO:0000313" key="4">
    <source>
        <dbReference type="EMBL" id="QLI63788.1"/>
    </source>
</evidence>
<feature type="region of interest" description="Disordered" evidence="2">
    <location>
        <begin position="115"/>
        <end position="240"/>
    </location>
</feature>
<feature type="domain" description="CCHC-type" evidence="3">
    <location>
        <begin position="244"/>
        <end position="260"/>
    </location>
</feature>
<keyword evidence="1" id="KW-0863">Zinc-finger</keyword>
<dbReference type="OrthoDB" id="427960at2759"/>
<dbReference type="Gene3D" id="4.10.60.10">
    <property type="entry name" value="Zinc finger, CCHC-type"/>
    <property type="match status" value="1"/>
</dbReference>
<feature type="compositionally biased region" description="Polar residues" evidence="2">
    <location>
        <begin position="220"/>
        <end position="240"/>
    </location>
</feature>
<dbReference type="Pfam" id="PF00098">
    <property type="entry name" value="zf-CCHC"/>
    <property type="match status" value="1"/>
</dbReference>
<keyword evidence="1" id="KW-0479">Metal-binding</keyword>
<evidence type="ECO:0000313" key="5">
    <source>
        <dbReference type="Proteomes" id="UP000510686"/>
    </source>
</evidence>
<dbReference type="RefSeq" id="XP_014549209.1">
    <property type="nucleotide sequence ID" value="XM_014693723.1"/>
</dbReference>
<dbReference type="InterPro" id="IPR036875">
    <property type="entry name" value="Znf_CCHC_sf"/>
</dbReference>
<sequence>MAPETPKGVSSRLLTMKFMQRAAASASSNGSPGSDVPSSKKRKLDYSPAPGRINPNIDHALIQAALDDQEATRQAALAKHSAADTHWVLKANIDKSQDKKQSHPLNIVYVGYGDIDASKDSDENEDNPAEGRTYHKPLKTEQSNERCNSDKSGDESRRTSDDESDSIGRDHTTGSSDENKRMTTSRSRSRSQSRSRHGHQASKAKEFRDKRKKKEVRLNKLTSISSVGNGNFSSQGSPSTKAIKCYNCQQLGHRASECSKRSTRG</sequence>
<organism evidence="4 5">
    <name type="scientific">Metarhizium brunneum</name>
    <dbReference type="NCBI Taxonomy" id="500148"/>
    <lineage>
        <taxon>Eukaryota</taxon>
        <taxon>Fungi</taxon>
        <taxon>Dikarya</taxon>
        <taxon>Ascomycota</taxon>
        <taxon>Pezizomycotina</taxon>
        <taxon>Sordariomycetes</taxon>
        <taxon>Hypocreomycetidae</taxon>
        <taxon>Hypocreales</taxon>
        <taxon>Clavicipitaceae</taxon>
        <taxon>Metarhizium</taxon>
    </lineage>
</organism>
<dbReference type="SMART" id="SM00343">
    <property type="entry name" value="ZnF_C2HC"/>
    <property type="match status" value="1"/>
</dbReference>
<reference evidence="4 5" key="1">
    <citation type="submission" date="2020-07" db="EMBL/GenBank/DDBJ databases">
        <title>Telomere length de novo assembly of all 7 chromosomes of the fungus, Metarhizium brunneum, using a novel assembly pipeline.</title>
        <authorList>
            <person name="Saud z."/>
            <person name="Kortsinoglou A."/>
            <person name="Kouvelis V.N."/>
            <person name="Butt T.M."/>
        </authorList>
    </citation>
    <scope>NUCLEOTIDE SEQUENCE [LARGE SCALE GENOMIC DNA]</scope>
    <source>
        <strain evidence="4 5">4556</strain>
    </source>
</reference>
<dbReference type="Proteomes" id="UP000510686">
    <property type="component" value="Chromosome 1"/>
</dbReference>
<feature type="compositionally biased region" description="Basic and acidic residues" evidence="2">
    <location>
        <begin position="138"/>
        <end position="181"/>
    </location>
</feature>
<accession>A0A7D5Z0P9</accession>
<gene>
    <name evidence="4" type="ORF">G6M90_00g013140</name>
</gene>